<sequence>MARALAILVVALSWAASSPAQDVRSPILTIDSERLYRDSAFGQRVLNEIEARTSELAEDNRRIETELEAEERALTDQRADMAPDAFRALADAFDARVEAIRRDRDARSRAIADLLEENRDRFLISAAPVLEEIMRDTGAAVILEQRSVFVSANAIDITDLAISRMDESLGDGSEQQ</sequence>
<evidence type="ECO:0008006" key="7">
    <source>
        <dbReference type="Google" id="ProtNLM"/>
    </source>
</evidence>
<dbReference type="GO" id="GO:0005829">
    <property type="term" value="C:cytosol"/>
    <property type="evidence" value="ECO:0007669"/>
    <property type="project" value="TreeGrafter"/>
</dbReference>
<dbReference type="InterPro" id="IPR005632">
    <property type="entry name" value="Chaperone_Skp"/>
</dbReference>
<keyword evidence="3" id="KW-0175">Coiled coil</keyword>
<accession>A0A1P8N075</accession>
<dbReference type="SUPFAM" id="SSF111384">
    <property type="entry name" value="OmpH-like"/>
    <property type="match status" value="1"/>
</dbReference>
<name>A0A1P8N075_9RHOB</name>
<dbReference type="AlphaFoldDB" id="A0A1P8N075"/>
<dbReference type="InterPro" id="IPR024930">
    <property type="entry name" value="Skp_dom_sf"/>
</dbReference>
<protein>
    <recommendedName>
        <fullName evidence="7">Outer membrane chaperone Skp</fullName>
    </recommendedName>
</protein>
<dbReference type="KEGG" id="tom:BWR18_06170"/>
<dbReference type="PANTHER" id="PTHR35089:SF1">
    <property type="entry name" value="CHAPERONE PROTEIN SKP"/>
    <property type="match status" value="1"/>
</dbReference>
<comment type="similarity">
    <text evidence="1">Belongs to the Skp family.</text>
</comment>
<keyword evidence="6" id="KW-1185">Reference proteome</keyword>
<dbReference type="GO" id="GO:0050821">
    <property type="term" value="P:protein stabilization"/>
    <property type="evidence" value="ECO:0007669"/>
    <property type="project" value="TreeGrafter"/>
</dbReference>
<keyword evidence="2 4" id="KW-0732">Signal</keyword>
<dbReference type="EMBL" id="CP019312">
    <property type="protein sequence ID" value="APX13730.1"/>
    <property type="molecule type" value="Genomic_DNA"/>
</dbReference>
<reference evidence="5 6" key="1">
    <citation type="submission" date="2017-01" db="EMBL/GenBank/DDBJ databases">
        <title>Complete genome of Tateyamaria omphalii DOK1-4 isolated from seawater in Dokdo.</title>
        <authorList>
            <person name="Kim J.H."/>
            <person name="Chi W.-J."/>
        </authorList>
    </citation>
    <scope>NUCLEOTIDE SEQUENCE [LARGE SCALE GENOMIC DNA]</scope>
    <source>
        <strain evidence="5 6">DOK1-4</strain>
    </source>
</reference>
<dbReference type="STRING" id="299262.BWR18_06170"/>
<dbReference type="Pfam" id="PF03938">
    <property type="entry name" value="OmpH"/>
    <property type="match status" value="1"/>
</dbReference>
<dbReference type="GO" id="GO:0051082">
    <property type="term" value="F:unfolded protein binding"/>
    <property type="evidence" value="ECO:0007669"/>
    <property type="project" value="InterPro"/>
</dbReference>
<proteinExistence type="inferred from homology"/>
<feature type="chain" id="PRO_5012614019" description="Outer membrane chaperone Skp" evidence="4">
    <location>
        <begin position="21"/>
        <end position="176"/>
    </location>
</feature>
<evidence type="ECO:0000313" key="5">
    <source>
        <dbReference type="EMBL" id="APX13730.1"/>
    </source>
</evidence>
<evidence type="ECO:0000256" key="1">
    <source>
        <dbReference type="ARBA" id="ARBA00009091"/>
    </source>
</evidence>
<dbReference type="SMART" id="SM00935">
    <property type="entry name" value="OmpH"/>
    <property type="match status" value="1"/>
</dbReference>
<evidence type="ECO:0000256" key="4">
    <source>
        <dbReference type="SAM" id="SignalP"/>
    </source>
</evidence>
<evidence type="ECO:0000256" key="3">
    <source>
        <dbReference type="SAM" id="Coils"/>
    </source>
</evidence>
<dbReference type="Gene3D" id="3.30.910.20">
    <property type="entry name" value="Skp domain"/>
    <property type="match status" value="1"/>
</dbReference>
<dbReference type="OrthoDB" id="7868372at2"/>
<feature type="coiled-coil region" evidence="3">
    <location>
        <begin position="46"/>
        <end position="80"/>
    </location>
</feature>
<evidence type="ECO:0000256" key="2">
    <source>
        <dbReference type="ARBA" id="ARBA00022729"/>
    </source>
</evidence>
<feature type="signal peptide" evidence="4">
    <location>
        <begin position="1"/>
        <end position="20"/>
    </location>
</feature>
<organism evidence="5 6">
    <name type="scientific">Tateyamaria omphalii</name>
    <dbReference type="NCBI Taxonomy" id="299262"/>
    <lineage>
        <taxon>Bacteria</taxon>
        <taxon>Pseudomonadati</taxon>
        <taxon>Pseudomonadota</taxon>
        <taxon>Alphaproteobacteria</taxon>
        <taxon>Rhodobacterales</taxon>
        <taxon>Roseobacteraceae</taxon>
        <taxon>Tateyamaria</taxon>
    </lineage>
</organism>
<dbReference type="Proteomes" id="UP000186336">
    <property type="component" value="Chromosome"/>
</dbReference>
<gene>
    <name evidence="5" type="ORF">BWR18_06170</name>
</gene>
<evidence type="ECO:0000313" key="6">
    <source>
        <dbReference type="Proteomes" id="UP000186336"/>
    </source>
</evidence>
<dbReference type="PANTHER" id="PTHR35089">
    <property type="entry name" value="CHAPERONE PROTEIN SKP"/>
    <property type="match status" value="1"/>
</dbReference>